<dbReference type="Gene3D" id="3.40.50.2000">
    <property type="entry name" value="Glycogen Phosphorylase B"/>
    <property type="match status" value="1"/>
</dbReference>
<evidence type="ECO:0000313" key="2">
    <source>
        <dbReference type="Proteomes" id="UP001223547"/>
    </source>
</evidence>
<sequence>MSHIEAEGINVRYVSSKLGKIERFYRLISLSLSVIRKNPSAHIFIVYFPFCSLVSLFCRRSIILDFRTASVSPNKLARGLRDLFSTFESLFFQRVSVISEGLARMLRIKKRKVFILPLGADVISSQCKKFDYPRLFYIGTFGNRNLHHVIKGLSLAIDKRPELASCISFDIVGFGYGGEESSLKELAGKLGLNKIVRFHGRLFHNEAKGFFDKSNIGISYVPITSYYDHQPPTKTYEYILSGIPVIATATSENSRLVSSVNGVLCQDTPESFANALLECVDRFPDYDSEVIRSTLADATWENIAAKFKRQLVNGR</sequence>
<accession>A0ABT7HA88</accession>
<dbReference type="PANTHER" id="PTHR12526">
    <property type="entry name" value="GLYCOSYLTRANSFERASE"/>
    <property type="match status" value="1"/>
</dbReference>
<dbReference type="Proteomes" id="UP001223547">
    <property type="component" value="Unassembled WGS sequence"/>
</dbReference>
<keyword evidence="2" id="KW-1185">Reference proteome</keyword>
<comment type="caution">
    <text evidence="1">The sequence shown here is derived from an EMBL/GenBank/DDBJ whole genome shotgun (WGS) entry which is preliminary data.</text>
</comment>
<keyword evidence="1" id="KW-0808">Transferase</keyword>
<dbReference type="RefSeq" id="WP_285367678.1">
    <property type="nucleotide sequence ID" value="NZ_JASSQD010000001.1"/>
</dbReference>
<evidence type="ECO:0000313" key="1">
    <source>
        <dbReference type="EMBL" id="MDK9557288.1"/>
    </source>
</evidence>
<protein>
    <submittedName>
        <fullName evidence="1">Glycosyltransferase</fullName>
        <ecNumber evidence="1">2.4.-.-</ecNumber>
    </submittedName>
</protein>
<name>A0ABT7HA88_9GAMM</name>
<dbReference type="GO" id="GO:0016757">
    <property type="term" value="F:glycosyltransferase activity"/>
    <property type="evidence" value="ECO:0007669"/>
    <property type="project" value="UniProtKB-KW"/>
</dbReference>
<dbReference type="Pfam" id="PF13692">
    <property type="entry name" value="Glyco_trans_1_4"/>
    <property type="match status" value="1"/>
</dbReference>
<reference evidence="1 2" key="1">
    <citation type="submission" date="2023-05" db="EMBL/GenBank/DDBJ databases">
        <title>Marinobacter albus sp. nov., a marine bacterium isolated from sand in a coastal intertidal zone of huludao.</title>
        <authorList>
            <person name="Deng T."/>
        </authorList>
    </citation>
    <scope>NUCLEOTIDE SEQUENCE [LARGE SCALE GENOMIC DNA]</scope>
    <source>
        <strain evidence="1 2">M216</strain>
    </source>
</reference>
<proteinExistence type="predicted"/>
<gene>
    <name evidence="1" type="ORF">QQF73_06575</name>
</gene>
<dbReference type="EC" id="2.4.-.-" evidence="1"/>
<dbReference type="EMBL" id="JASSQD010000001">
    <property type="protein sequence ID" value="MDK9557288.1"/>
    <property type="molecule type" value="Genomic_DNA"/>
</dbReference>
<keyword evidence="1" id="KW-0328">Glycosyltransferase</keyword>
<dbReference type="SUPFAM" id="SSF53756">
    <property type="entry name" value="UDP-Glycosyltransferase/glycogen phosphorylase"/>
    <property type="match status" value="1"/>
</dbReference>
<organism evidence="1 2">
    <name type="scientific">Marinobacter albus</name>
    <dbReference type="NCBI Taxonomy" id="3030833"/>
    <lineage>
        <taxon>Bacteria</taxon>
        <taxon>Pseudomonadati</taxon>
        <taxon>Pseudomonadota</taxon>
        <taxon>Gammaproteobacteria</taxon>
        <taxon>Pseudomonadales</taxon>
        <taxon>Marinobacteraceae</taxon>
        <taxon>Marinobacter</taxon>
    </lineage>
</organism>